<evidence type="ECO:0000313" key="3">
    <source>
        <dbReference type="Proteomes" id="UP000283841"/>
    </source>
</evidence>
<dbReference type="RefSeq" id="XP_028489626.1">
    <property type="nucleotide sequence ID" value="XM_028628583.1"/>
</dbReference>
<dbReference type="GeneID" id="39597860"/>
<evidence type="ECO:0000256" key="1">
    <source>
        <dbReference type="SAM" id="Phobius"/>
    </source>
</evidence>
<keyword evidence="1" id="KW-0812">Transmembrane</keyword>
<dbReference type="Proteomes" id="UP000283841">
    <property type="component" value="Unassembled WGS sequence"/>
</dbReference>
<accession>A0A443I7F1</accession>
<organism evidence="2 3">
    <name type="scientific">Byssochlamys spectabilis</name>
    <name type="common">Paecilomyces variotii</name>
    <dbReference type="NCBI Taxonomy" id="264951"/>
    <lineage>
        <taxon>Eukaryota</taxon>
        <taxon>Fungi</taxon>
        <taxon>Dikarya</taxon>
        <taxon>Ascomycota</taxon>
        <taxon>Pezizomycotina</taxon>
        <taxon>Eurotiomycetes</taxon>
        <taxon>Eurotiomycetidae</taxon>
        <taxon>Eurotiales</taxon>
        <taxon>Thermoascaceae</taxon>
        <taxon>Paecilomyces</taxon>
    </lineage>
</organism>
<dbReference type="EMBL" id="RCNU01000001">
    <property type="protein sequence ID" value="RWQ99981.1"/>
    <property type="molecule type" value="Genomic_DNA"/>
</dbReference>
<keyword evidence="1" id="KW-0472">Membrane</keyword>
<evidence type="ECO:0000313" key="2">
    <source>
        <dbReference type="EMBL" id="RWQ99981.1"/>
    </source>
</evidence>
<reference evidence="2 3" key="1">
    <citation type="journal article" date="2018" name="Front. Microbiol.">
        <title>Genomic and genetic insights into a cosmopolitan fungus, Paecilomyces variotii (Eurotiales).</title>
        <authorList>
            <person name="Urquhart A.S."/>
            <person name="Mondo S.J."/>
            <person name="Makela M.R."/>
            <person name="Hane J.K."/>
            <person name="Wiebenga A."/>
            <person name="He G."/>
            <person name="Mihaltcheva S."/>
            <person name="Pangilinan J."/>
            <person name="Lipzen A."/>
            <person name="Barry K."/>
            <person name="de Vries R.P."/>
            <person name="Grigoriev I.V."/>
            <person name="Idnurm A."/>
        </authorList>
    </citation>
    <scope>NUCLEOTIDE SEQUENCE [LARGE SCALE GENOMIC DNA]</scope>
    <source>
        <strain evidence="2 3">CBS 101075</strain>
    </source>
</reference>
<gene>
    <name evidence="2" type="ORF">C8Q69DRAFT_43790</name>
</gene>
<feature type="transmembrane region" description="Helical" evidence="1">
    <location>
        <begin position="44"/>
        <end position="66"/>
    </location>
</feature>
<proteinExistence type="predicted"/>
<dbReference type="VEuPathDB" id="FungiDB:C8Q69DRAFT_43790"/>
<name>A0A443I7F1_BYSSP</name>
<sequence>MTCAAGRMYVCMYVRSHTNLTFLPRSGSTDSAANLPGLNHKEALSFPFSFCIFLLLFLFYLTVIVSGRKSMRLSPRHTRRTDMRGQGDQNPRCGRIRCHDWVRDNSGTPLTRSRRFDCSRLCDSTTLRGCLRSFGCFSGPSIRTENSNNGNREGSRRDGRRWQRLTVVTCEPD</sequence>
<protein>
    <submittedName>
        <fullName evidence="2">Uncharacterized protein</fullName>
    </submittedName>
</protein>
<keyword evidence="1" id="KW-1133">Transmembrane helix</keyword>
<keyword evidence="3" id="KW-1185">Reference proteome</keyword>
<dbReference type="AlphaFoldDB" id="A0A443I7F1"/>
<comment type="caution">
    <text evidence="2">The sequence shown here is derived from an EMBL/GenBank/DDBJ whole genome shotgun (WGS) entry which is preliminary data.</text>
</comment>